<accession>A0AAN9SPR7</accession>
<sequence length="131" mass="14984">MDNLCVMGLCAEVFQRHMSLPDVVRVPKTLKHWISGTALADLFTFNTRELHPDPCRRPTIFYLDKLSRAKDGTIISSYKKSIQNCSSNEAPELIRLVAQRRHCCDILASTVPHLMEIAIRECAEDELIRMQ</sequence>
<dbReference type="EMBL" id="JAYMYS010000003">
    <property type="protein sequence ID" value="KAK7402020.1"/>
    <property type="molecule type" value="Genomic_DNA"/>
</dbReference>
<gene>
    <name evidence="1" type="ORF">VNO78_13955</name>
</gene>
<proteinExistence type="predicted"/>
<dbReference type="InterPro" id="IPR006740">
    <property type="entry name" value="DUF604"/>
</dbReference>
<dbReference type="PANTHER" id="PTHR10811">
    <property type="entry name" value="FRINGE-RELATED"/>
    <property type="match status" value="1"/>
</dbReference>
<dbReference type="Pfam" id="PF04646">
    <property type="entry name" value="DUF604"/>
    <property type="match status" value="1"/>
</dbReference>
<dbReference type="Proteomes" id="UP001386955">
    <property type="component" value="Unassembled WGS sequence"/>
</dbReference>
<comment type="caution">
    <text evidence="1">The sequence shown here is derived from an EMBL/GenBank/DDBJ whole genome shotgun (WGS) entry which is preliminary data.</text>
</comment>
<organism evidence="1 2">
    <name type="scientific">Psophocarpus tetragonolobus</name>
    <name type="common">Winged bean</name>
    <name type="synonym">Dolichos tetragonolobus</name>
    <dbReference type="NCBI Taxonomy" id="3891"/>
    <lineage>
        <taxon>Eukaryota</taxon>
        <taxon>Viridiplantae</taxon>
        <taxon>Streptophyta</taxon>
        <taxon>Embryophyta</taxon>
        <taxon>Tracheophyta</taxon>
        <taxon>Spermatophyta</taxon>
        <taxon>Magnoliopsida</taxon>
        <taxon>eudicotyledons</taxon>
        <taxon>Gunneridae</taxon>
        <taxon>Pentapetalae</taxon>
        <taxon>rosids</taxon>
        <taxon>fabids</taxon>
        <taxon>Fabales</taxon>
        <taxon>Fabaceae</taxon>
        <taxon>Papilionoideae</taxon>
        <taxon>50 kb inversion clade</taxon>
        <taxon>NPAAA clade</taxon>
        <taxon>indigoferoid/millettioid clade</taxon>
        <taxon>Phaseoleae</taxon>
        <taxon>Psophocarpus</taxon>
    </lineage>
</organism>
<evidence type="ECO:0000313" key="2">
    <source>
        <dbReference type="Proteomes" id="UP001386955"/>
    </source>
</evidence>
<reference evidence="1 2" key="1">
    <citation type="submission" date="2024-01" db="EMBL/GenBank/DDBJ databases">
        <title>The genomes of 5 underutilized Papilionoideae crops provide insights into root nodulation and disease resistanc.</title>
        <authorList>
            <person name="Jiang F."/>
        </authorList>
    </citation>
    <scope>NUCLEOTIDE SEQUENCE [LARGE SCALE GENOMIC DNA]</scope>
    <source>
        <strain evidence="1">DUOXIRENSHENG_FW03</strain>
        <tissue evidence="1">Leaves</tissue>
    </source>
</reference>
<dbReference type="AlphaFoldDB" id="A0AAN9SPR7"/>
<keyword evidence="2" id="KW-1185">Reference proteome</keyword>
<protein>
    <submittedName>
        <fullName evidence="1">Uncharacterized protein</fullName>
    </submittedName>
</protein>
<evidence type="ECO:0000313" key="1">
    <source>
        <dbReference type="EMBL" id="KAK7402020.1"/>
    </source>
</evidence>
<name>A0AAN9SPR7_PSOTE</name>